<accession>A0ABQ6ITU3</accession>
<feature type="transmembrane region" description="Helical" evidence="7">
    <location>
        <begin position="262"/>
        <end position="285"/>
    </location>
</feature>
<comment type="subcellular location">
    <subcellularLocation>
        <location evidence="1 7">Cell membrane</location>
        <topology evidence="1 7">Multi-pass membrane protein</topology>
    </subcellularLocation>
</comment>
<evidence type="ECO:0000256" key="8">
    <source>
        <dbReference type="SAM" id="MobiDB-lite"/>
    </source>
</evidence>
<evidence type="ECO:0000256" key="1">
    <source>
        <dbReference type="ARBA" id="ARBA00004651"/>
    </source>
</evidence>
<evidence type="ECO:0000313" key="11">
    <source>
        <dbReference type="Proteomes" id="UP001157126"/>
    </source>
</evidence>
<dbReference type="SUPFAM" id="SSF161098">
    <property type="entry name" value="MetI-like"/>
    <property type="match status" value="1"/>
</dbReference>
<dbReference type="PROSITE" id="PS50928">
    <property type="entry name" value="ABC_TM1"/>
    <property type="match status" value="1"/>
</dbReference>
<keyword evidence="5 7" id="KW-1133">Transmembrane helix</keyword>
<evidence type="ECO:0000313" key="10">
    <source>
        <dbReference type="EMBL" id="GMA41277.1"/>
    </source>
</evidence>
<organism evidence="10 11">
    <name type="scientific">Mobilicoccus caccae</name>
    <dbReference type="NCBI Taxonomy" id="1859295"/>
    <lineage>
        <taxon>Bacteria</taxon>
        <taxon>Bacillati</taxon>
        <taxon>Actinomycetota</taxon>
        <taxon>Actinomycetes</taxon>
        <taxon>Micrococcales</taxon>
        <taxon>Dermatophilaceae</taxon>
        <taxon>Mobilicoccus</taxon>
    </lineage>
</organism>
<feature type="transmembrane region" description="Helical" evidence="7">
    <location>
        <begin position="98"/>
        <end position="122"/>
    </location>
</feature>
<feature type="transmembrane region" description="Helical" evidence="7">
    <location>
        <begin position="159"/>
        <end position="175"/>
    </location>
</feature>
<dbReference type="CDD" id="cd06261">
    <property type="entry name" value="TM_PBP2"/>
    <property type="match status" value="1"/>
</dbReference>
<keyword evidence="3" id="KW-1003">Cell membrane</keyword>
<evidence type="ECO:0000256" key="5">
    <source>
        <dbReference type="ARBA" id="ARBA00022989"/>
    </source>
</evidence>
<reference evidence="11" key="1">
    <citation type="journal article" date="2019" name="Int. J. Syst. Evol. Microbiol.">
        <title>The Global Catalogue of Microorganisms (GCM) 10K type strain sequencing project: providing services to taxonomists for standard genome sequencing and annotation.</title>
        <authorList>
            <consortium name="The Broad Institute Genomics Platform"/>
            <consortium name="The Broad Institute Genome Sequencing Center for Infectious Disease"/>
            <person name="Wu L."/>
            <person name="Ma J."/>
        </authorList>
    </citation>
    <scope>NUCLEOTIDE SEQUENCE [LARGE SCALE GENOMIC DNA]</scope>
    <source>
        <strain evidence="11">NBRC 113072</strain>
    </source>
</reference>
<feature type="domain" description="ABC transmembrane type-1" evidence="9">
    <location>
        <begin position="95"/>
        <end position="285"/>
    </location>
</feature>
<evidence type="ECO:0000256" key="6">
    <source>
        <dbReference type="ARBA" id="ARBA00023136"/>
    </source>
</evidence>
<keyword evidence="4 7" id="KW-0812">Transmembrane</keyword>
<gene>
    <name evidence="10" type="ORF">GCM10025883_33220</name>
</gene>
<evidence type="ECO:0000256" key="4">
    <source>
        <dbReference type="ARBA" id="ARBA00022692"/>
    </source>
</evidence>
<keyword evidence="2 7" id="KW-0813">Transport</keyword>
<feature type="transmembrane region" description="Helical" evidence="7">
    <location>
        <begin position="225"/>
        <end position="242"/>
    </location>
</feature>
<dbReference type="PANTHER" id="PTHR43386">
    <property type="entry name" value="OLIGOPEPTIDE TRANSPORT SYSTEM PERMEASE PROTEIN APPC"/>
    <property type="match status" value="1"/>
</dbReference>
<evidence type="ECO:0000259" key="9">
    <source>
        <dbReference type="PROSITE" id="PS50928"/>
    </source>
</evidence>
<keyword evidence="11" id="KW-1185">Reference proteome</keyword>
<keyword evidence="6 7" id="KW-0472">Membrane</keyword>
<dbReference type="Gene3D" id="1.10.3720.10">
    <property type="entry name" value="MetI-like"/>
    <property type="match status" value="1"/>
</dbReference>
<dbReference type="Proteomes" id="UP001157126">
    <property type="component" value="Unassembled WGS sequence"/>
</dbReference>
<feature type="region of interest" description="Disordered" evidence="8">
    <location>
        <begin position="1"/>
        <end position="28"/>
    </location>
</feature>
<feature type="transmembrane region" description="Helical" evidence="7">
    <location>
        <begin position="38"/>
        <end position="59"/>
    </location>
</feature>
<proteinExistence type="inferred from homology"/>
<name>A0ABQ6ITU3_9MICO</name>
<feature type="transmembrane region" description="Helical" evidence="7">
    <location>
        <begin position="134"/>
        <end position="153"/>
    </location>
</feature>
<sequence length="297" mass="30625">MSENSTSGVDGAAAMSGTPTPRSRRGSGIASMARDPKILIGTVITLLVVGLAVLGPFMAPYGEYDIVGDPFSTQGSFLGTDHLGQDVLSRVLHGGSSVLLMSVLATLLGVGVGVAAGVVAAYAGGWLDEVVMRLGDVLLAFPQILLALAVLSAVDEPTWWMIVLLVALAHAPRVARVARGVASTYVAQDFIASAEAMGESRWRIVVSELGPNLVVPLLAETGLRFTYSIGMVAGIGFLGFATDPGAADWGQMTSENRLALLVQPWGVIAPVLLIALLTIGTNLIADGFGARAARGTS</sequence>
<dbReference type="InterPro" id="IPR050366">
    <property type="entry name" value="BP-dependent_transpt_permease"/>
</dbReference>
<protein>
    <submittedName>
        <fullName evidence="10">Peptide ABC transporter permease</fullName>
    </submittedName>
</protein>
<dbReference type="RefSeq" id="WP_284304837.1">
    <property type="nucleotide sequence ID" value="NZ_BSUO01000001.1"/>
</dbReference>
<evidence type="ECO:0000256" key="7">
    <source>
        <dbReference type="RuleBase" id="RU363032"/>
    </source>
</evidence>
<comment type="caution">
    <text evidence="10">The sequence shown here is derived from an EMBL/GenBank/DDBJ whole genome shotgun (WGS) entry which is preliminary data.</text>
</comment>
<comment type="similarity">
    <text evidence="7">Belongs to the binding-protein-dependent transport system permease family.</text>
</comment>
<evidence type="ECO:0000256" key="2">
    <source>
        <dbReference type="ARBA" id="ARBA00022448"/>
    </source>
</evidence>
<dbReference type="InterPro" id="IPR035906">
    <property type="entry name" value="MetI-like_sf"/>
</dbReference>
<evidence type="ECO:0000256" key="3">
    <source>
        <dbReference type="ARBA" id="ARBA00022475"/>
    </source>
</evidence>
<dbReference type="PANTHER" id="PTHR43386:SF25">
    <property type="entry name" value="PEPTIDE ABC TRANSPORTER PERMEASE PROTEIN"/>
    <property type="match status" value="1"/>
</dbReference>
<dbReference type="EMBL" id="BSUO01000001">
    <property type="protein sequence ID" value="GMA41277.1"/>
    <property type="molecule type" value="Genomic_DNA"/>
</dbReference>
<dbReference type="InterPro" id="IPR000515">
    <property type="entry name" value="MetI-like"/>
</dbReference>
<dbReference type="Pfam" id="PF00528">
    <property type="entry name" value="BPD_transp_1"/>
    <property type="match status" value="1"/>
</dbReference>